<dbReference type="Gene3D" id="3.40.630.30">
    <property type="match status" value="1"/>
</dbReference>
<name>A0ABN6EIN8_9BACT</name>
<dbReference type="SUPFAM" id="SSF55729">
    <property type="entry name" value="Acyl-CoA N-acyltransferases (Nat)"/>
    <property type="match status" value="1"/>
</dbReference>
<evidence type="ECO:0000313" key="2">
    <source>
        <dbReference type="Proteomes" id="UP001319045"/>
    </source>
</evidence>
<protein>
    <submittedName>
        <fullName evidence="1">Acetyltransferase</fullName>
    </submittedName>
</protein>
<proteinExistence type="predicted"/>
<keyword evidence="2" id="KW-1185">Reference proteome</keyword>
<accession>A0ABN6EIN8</accession>
<dbReference type="EMBL" id="AP024484">
    <property type="protein sequence ID" value="BCS85214.1"/>
    <property type="molecule type" value="Genomic_DNA"/>
</dbReference>
<evidence type="ECO:0000313" key="1">
    <source>
        <dbReference type="EMBL" id="BCS85214.1"/>
    </source>
</evidence>
<organism evidence="1 2">
    <name type="scientific">Prevotella herbatica</name>
    <dbReference type="NCBI Taxonomy" id="2801997"/>
    <lineage>
        <taxon>Bacteria</taxon>
        <taxon>Pseudomonadati</taxon>
        <taxon>Bacteroidota</taxon>
        <taxon>Bacteroidia</taxon>
        <taxon>Bacteroidales</taxon>
        <taxon>Prevotellaceae</taxon>
        <taxon>Prevotella</taxon>
    </lineage>
</organism>
<dbReference type="Proteomes" id="UP001319045">
    <property type="component" value="Chromosome"/>
</dbReference>
<gene>
    <name evidence="1" type="ORF">prwr041_11070</name>
</gene>
<reference evidence="1 2" key="1">
    <citation type="journal article" date="2022" name="Int. J. Syst. Evol. Microbiol.">
        <title>Prevotella herbatica sp. nov., a plant polysaccharide-decomposing anaerobic bacterium isolated from a methanogenic reactor.</title>
        <authorList>
            <person name="Uek A."/>
            <person name="Tonouchi A."/>
            <person name="Kaku N."/>
            <person name="Ueki K."/>
        </authorList>
    </citation>
    <scope>NUCLEOTIDE SEQUENCE [LARGE SCALE GENOMIC DNA]</scope>
    <source>
        <strain evidence="1 2">WR041</strain>
    </source>
</reference>
<dbReference type="InterPro" id="IPR016181">
    <property type="entry name" value="Acyl_CoA_acyltransferase"/>
</dbReference>
<sequence length="170" mass="19458">MIKIFQNMNIVKAVYDDIELIVSIYDKARKFMADNGNPNQWINGYPSIEIITEDIINGNCFICKNDEGNIVGAFTFIIGDDPTYEKIYSGQWLNDKPYGVIHRLASNGTTHGITKTCIEWCLKQIKNIRIDTHNDNKVMQSLLCKMGFEYCGIIHTHNGTERLAYQISEQ</sequence>